<gene>
    <name evidence="1" type="primary">C0J52_26690</name>
    <name evidence="1" type="ORF">TNIN_224361</name>
</gene>
<keyword evidence="2" id="KW-1185">Reference proteome</keyword>
<protein>
    <submittedName>
        <fullName evidence="1">Uncharacterized protein</fullName>
    </submittedName>
</protein>
<dbReference type="InterPro" id="IPR036397">
    <property type="entry name" value="RNaseH_sf"/>
</dbReference>
<organism evidence="1 2">
    <name type="scientific">Trichonephila inaurata madagascariensis</name>
    <dbReference type="NCBI Taxonomy" id="2747483"/>
    <lineage>
        <taxon>Eukaryota</taxon>
        <taxon>Metazoa</taxon>
        <taxon>Ecdysozoa</taxon>
        <taxon>Arthropoda</taxon>
        <taxon>Chelicerata</taxon>
        <taxon>Arachnida</taxon>
        <taxon>Araneae</taxon>
        <taxon>Araneomorphae</taxon>
        <taxon>Entelegynae</taxon>
        <taxon>Araneoidea</taxon>
        <taxon>Nephilidae</taxon>
        <taxon>Trichonephila</taxon>
        <taxon>Trichonephila inaurata</taxon>
    </lineage>
</organism>
<proteinExistence type="predicted"/>
<dbReference type="Gene3D" id="3.30.420.10">
    <property type="entry name" value="Ribonuclease H-like superfamily/Ribonuclease H"/>
    <property type="match status" value="1"/>
</dbReference>
<name>A0A8X6Y6P9_9ARAC</name>
<sequence>MVPIKPQKAFCAFCGLRPPHFHNDMRRYLKEHLPQRGRTDRDDKALLKWPMRSPDIMPCDFFLRGFIKDIFPQLPRDLVELCGQIRNEFPAVTRDMLVRIS</sequence>
<dbReference type="Proteomes" id="UP000886998">
    <property type="component" value="Unassembled WGS sequence"/>
</dbReference>
<dbReference type="PANTHER" id="PTHR47326:SF1">
    <property type="entry name" value="HTH PSQ-TYPE DOMAIN-CONTAINING PROTEIN"/>
    <property type="match status" value="1"/>
</dbReference>
<dbReference type="GO" id="GO:0003676">
    <property type="term" value="F:nucleic acid binding"/>
    <property type="evidence" value="ECO:0007669"/>
    <property type="project" value="InterPro"/>
</dbReference>
<dbReference type="PANTHER" id="PTHR47326">
    <property type="entry name" value="TRANSPOSABLE ELEMENT TC3 TRANSPOSASE-LIKE PROTEIN"/>
    <property type="match status" value="1"/>
</dbReference>
<evidence type="ECO:0000313" key="1">
    <source>
        <dbReference type="EMBL" id="GFY65611.1"/>
    </source>
</evidence>
<dbReference type="EMBL" id="BMAV01015580">
    <property type="protein sequence ID" value="GFY65611.1"/>
    <property type="molecule type" value="Genomic_DNA"/>
</dbReference>
<reference evidence="1" key="1">
    <citation type="submission" date="2020-08" db="EMBL/GenBank/DDBJ databases">
        <title>Multicomponent nature underlies the extraordinary mechanical properties of spider dragline silk.</title>
        <authorList>
            <person name="Kono N."/>
            <person name="Nakamura H."/>
            <person name="Mori M."/>
            <person name="Yoshida Y."/>
            <person name="Ohtoshi R."/>
            <person name="Malay A.D."/>
            <person name="Moran D.A.P."/>
            <person name="Tomita M."/>
            <person name="Numata K."/>
            <person name="Arakawa K."/>
        </authorList>
    </citation>
    <scope>NUCLEOTIDE SEQUENCE</scope>
</reference>
<dbReference type="AlphaFoldDB" id="A0A8X6Y6P9"/>
<dbReference type="OrthoDB" id="6437429at2759"/>
<evidence type="ECO:0000313" key="2">
    <source>
        <dbReference type="Proteomes" id="UP000886998"/>
    </source>
</evidence>
<accession>A0A8X6Y6P9</accession>
<comment type="caution">
    <text evidence="1">The sequence shown here is derived from an EMBL/GenBank/DDBJ whole genome shotgun (WGS) entry which is preliminary data.</text>
</comment>